<organism evidence="3 4">
    <name type="scientific">Colletotrichum orchidophilum</name>
    <dbReference type="NCBI Taxonomy" id="1209926"/>
    <lineage>
        <taxon>Eukaryota</taxon>
        <taxon>Fungi</taxon>
        <taxon>Dikarya</taxon>
        <taxon>Ascomycota</taxon>
        <taxon>Pezizomycotina</taxon>
        <taxon>Sordariomycetes</taxon>
        <taxon>Hypocreomycetidae</taxon>
        <taxon>Glomerellales</taxon>
        <taxon>Glomerellaceae</taxon>
        <taxon>Colletotrichum</taxon>
    </lineage>
</organism>
<keyword evidence="4" id="KW-1185">Reference proteome</keyword>
<dbReference type="InterPro" id="IPR027640">
    <property type="entry name" value="Kinesin-like_fam"/>
</dbReference>
<dbReference type="AlphaFoldDB" id="A0A1G4BEU6"/>
<feature type="domain" description="Kinesin motor" evidence="2">
    <location>
        <begin position="41"/>
        <end position="374"/>
    </location>
</feature>
<dbReference type="Pfam" id="PF00225">
    <property type="entry name" value="Kinesin"/>
    <property type="match status" value="1"/>
</dbReference>
<dbReference type="InterPro" id="IPR001752">
    <property type="entry name" value="Kinesin_motor_dom"/>
</dbReference>
<dbReference type="GO" id="GO:0051231">
    <property type="term" value="P:spindle elongation"/>
    <property type="evidence" value="ECO:0007669"/>
    <property type="project" value="TreeGrafter"/>
</dbReference>
<dbReference type="Gene3D" id="3.40.850.10">
    <property type="entry name" value="Kinesin motor domain"/>
    <property type="match status" value="1"/>
</dbReference>
<evidence type="ECO:0000256" key="1">
    <source>
        <dbReference type="PROSITE-ProRule" id="PRU00283"/>
    </source>
</evidence>
<dbReference type="SUPFAM" id="SSF52540">
    <property type="entry name" value="P-loop containing nucleoside triphosphate hydrolases"/>
    <property type="match status" value="1"/>
</dbReference>
<dbReference type="GeneID" id="34557803"/>
<proteinExistence type="inferred from homology"/>
<dbReference type="SMART" id="SM00129">
    <property type="entry name" value="KISc"/>
    <property type="match status" value="1"/>
</dbReference>
<keyword evidence="1" id="KW-0505">Motor protein</keyword>
<gene>
    <name evidence="3" type="ORF">CORC01_04646</name>
</gene>
<dbReference type="PROSITE" id="PS50067">
    <property type="entry name" value="KINESIN_MOTOR_2"/>
    <property type="match status" value="1"/>
</dbReference>
<dbReference type="OrthoDB" id="3176171at2759"/>
<evidence type="ECO:0000313" key="3">
    <source>
        <dbReference type="EMBL" id="OHE99999.1"/>
    </source>
</evidence>
<feature type="binding site" evidence="1">
    <location>
        <begin position="135"/>
        <end position="142"/>
    </location>
    <ligand>
        <name>ATP</name>
        <dbReference type="ChEBI" id="CHEBI:30616"/>
    </ligand>
</feature>
<comment type="caution">
    <text evidence="3">The sequence shown here is derived from an EMBL/GenBank/DDBJ whole genome shotgun (WGS) entry which is preliminary data.</text>
</comment>
<dbReference type="PRINTS" id="PR00380">
    <property type="entry name" value="KINESINHEAVY"/>
</dbReference>
<dbReference type="Proteomes" id="UP000176998">
    <property type="component" value="Unassembled WGS sequence"/>
</dbReference>
<dbReference type="GO" id="GO:0005875">
    <property type="term" value="C:microtubule associated complex"/>
    <property type="evidence" value="ECO:0007669"/>
    <property type="project" value="TreeGrafter"/>
</dbReference>
<dbReference type="GO" id="GO:0003777">
    <property type="term" value="F:microtubule motor activity"/>
    <property type="evidence" value="ECO:0007669"/>
    <property type="project" value="InterPro"/>
</dbReference>
<dbReference type="GO" id="GO:0007018">
    <property type="term" value="P:microtubule-based movement"/>
    <property type="evidence" value="ECO:0007669"/>
    <property type="project" value="InterPro"/>
</dbReference>
<comment type="similarity">
    <text evidence="1">Belongs to the TRAFAC class myosin-kinesin ATPase superfamily. Kinesin family.</text>
</comment>
<keyword evidence="1" id="KW-0547">Nucleotide-binding</keyword>
<dbReference type="STRING" id="1209926.A0A1G4BEU6"/>
<dbReference type="PANTHER" id="PTHR47969:SF9">
    <property type="entry name" value="KINESIN-LIKE PROTEIN"/>
    <property type="match status" value="1"/>
</dbReference>
<dbReference type="InterPro" id="IPR036961">
    <property type="entry name" value="Kinesin_motor_dom_sf"/>
</dbReference>
<name>A0A1G4BEU6_9PEZI</name>
<keyword evidence="1" id="KW-0067">ATP-binding</keyword>
<dbReference type="InterPro" id="IPR027417">
    <property type="entry name" value="P-loop_NTPase"/>
</dbReference>
<evidence type="ECO:0000259" key="2">
    <source>
        <dbReference type="PROSITE" id="PS50067"/>
    </source>
</evidence>
<dbReference type="GO" id="GO:0005524">
    <property type="term" value="F:ATP binding"/>
    <property type="evidence" value="ECO:0007669"/>
    <property type="project" value="UniProtKB-UniRule"/>
</dbReference>
<dbReference type="RefSeq" id="XP_022477144.1">
    <property type="nucleotide sequence ID" value="XM_022616293.1"/>
</dbReference>
<evidence type="ECO:0000313" key="4">
    <source>
        <dbReference type="Proteomes" id="UP000176998"/>
    </source>
</evidence>
<reference evidence="3 4" key="1">
    <citation type="submission" date="2016-09" db="EMBL/GenBank/DDBJ databases">
        <authorList>
            <person name="Capua I."/>
            <person name="De Benedictis P."/>
            <person name="Joannis T."/>
            <person name="Lombin L.H."/>
            <person name="Cattoli G."/>
        </authorList>
    </citation>
    <scope>NUCLEOTIDE SEQUENCE [LARGE SCALE GENOMIC DNA]</scope>
    <source>
        <strain evidence="3 4">IMI 309357</strain>
    </source>
</reference>
<sequence length="616" mass="67631">MDEYHIKHTPWYRASTEAFSAKAAKRDRACPEDANTTSNPDMIVAARLRPVLDEEVAAGLIRGVFPRASGNGAVDIHQIRKHVKPLGPPTLMTTSVRLDRAYGPEDTSEHIYQDLVEPLVPWAWSGGVSTMFAYGQTGSGKTFTVSAIEKLVAQSLMNGRLEGERKVYACIIELAGNSSFDLLNSRKPISVLEDSFGVTQLAGAVEHEITEAATLLELIEKAASFRRTASTFKNDASSRSHAICRIRIESPMPTAEDGLLYLIDLAGSEAARDVENHTADRMKEAREINTSLSVLKDCIRGRAMVDAAPLTGKTKKPTYIPFRQSSLTKILKHVFDPAGRRSCKTVVIACVNPSLPDAGAGKNTLKYAEMLRVLLPKAKPQSYDPETPATWDNEQLKSWVNTNSGNPAISSNILAPSETGSLLLRLPTPEFLSRCLQTPGVDADQARAFQAKFWRLHIDSQKSRTKNSDTMSETDFAEGKGRKTAMNQEMLSSSVDPDSKAVDVPFKDRIRPGMVVRWSPPSTFPLGLPGLNMVVVLCPHSAVGSNVRDLSGNFVNESGVISTQGTKYLCAIVLPGFMADSYELSMWRHIVVDVDQMEAEVLLEYDSGTRYYYITL</sequence>
<dbReference type="PANTHER" id="PTHR47969">
    <property type="entry name" value="CHROMOSOME-ASSOCIATED KINESIN KIF4A-RELATED"/>
    <property type="match status" value="1"/>
</dbReference>
<accession>A0A1G4BEU6</accession>
<protein>
    <submittedName>
        <fullName evidence="3">Kinesin motor domain-containing protein</fullName>
    </submittedName>
</protein>
<dbReference type="EMBL" id="MJBS01000031">
    <property type="protein sequence ID" value="OHE99999.1"/>
    <property type="molecule type" value="Genomic_DNA"/>
</dbReference>
<dbReference type="GO" id="GO:0008017">
    <property type="term" value="F:microtubule binding"/>
    <property type="evidence" value="ECO:0007669"/>
    <property type="project" value="InterPro"/>
</dbReference>
<dbReference type="GO" id="GO:0007052">
    <property type="term" value="P:mitotic spindle organization"/>
    <property type="evidence" value="ECO:0007669"/>
    <property type="project" value="TreeGrafter"/>
</dbReference>